<dbReference type="KEGG" id="rsa:RSal33209_2826"/>
<keyword evidence="8 9" id="KW-0472">Membrane</keyword>
<feature type="domain" description="Cation/H+ exchanger transmembrane" evidence="10">
    <location>
        <begin position="2"/>
        <end position="142"/>
    </location>
</feature>
<evidence type="ECO:0000256" key="5">
    <source>
        <dbReference type="ARBA" id="ARBA00022692"/>
    </source>
</evidence>
<feature type="transmembrane region" description="Helical" evidence="9">
    <location>
        <begin position="45"/>
        <end position="64"/>
    </location>
</feature>
<evidence type="ECO:0000259" key="10">
    <source>
        <dbReference type="Pfam" id="PF00999"/>
    </source>
</evidence>
<evidence type="ECO:0000256" key="7">
    <source>
        <dbReference type="ARBA" id="ARBA00023065"/>
    </source>
</evidence>
<dbReference type="GO" id="GO:1902600">
    <property type="term" value="P:proton transmembrane transport"/>
    <property type="evidence" value="ECO:0007669"/>
    <property type="project" value="InterPro"/>
</dbReference>
<dbReference type="STRING" id="288705.RSal33209_2826"/>
<dbReference type="Gene3D" id="1.20.1530.20">
    <property type="match status" value="1"/>
</dbReference>
<dbReference type="HOGENOM" id="CLU_1634024_0_0_11"/>
<keyword evidence="5 9" id="KW-0812">Transmembrane</keyword>
<reference evidence="12" key="1">
    <citation type="journal article" date="2008" name="J. Bacteriol.">
        <title>Genome sequence of the fish pathogen Renibacterium salmoninarum suggests reductive evolution away from an environmental Arthrobacter ancestor.</title>
        <authorList>
            <person name="Wiens G.D."/>
            <person name="Rockey D.D."/>
            <person name="Wu Z."/>
            <person name="Chang J."/>
            <person name="Levy R."/>
            <person name="Crane S."/>
            <person name="Chen D.S."/>
            <person name="Capri G.R."/>
            <person name="Burnett J.R."/>
            <person name="Sudheesh P.S."/>
            <person name="Schipma M.J."/>
            <person name="Burd H."/>
            <person name="Bhattacharyya A."/>
            <person name="Rhodes L.D."/>
            <person name="Kaul R."/>
            <person name="Strom M.S."/>
        </authorList>
    </citation>
    <scope>NUCLEOTIDE SEQUENCE [LARGE SCALE GENOMIC DNA]</scope>
    <source>
        <strain evidence="12">ATCC 33209 / DSM 20767 / JCM 11484 / NBRC 15589 / NCIMB 2235</strain>
    </source>
</reference>
<feature type="transmembrane region" description="Helical" evidence="9">
    <location>
        <begin position="76"/>
        <end position="95"/>
    </location>
</feature>
<dbReference type="PANTHER" id="PTHR43562">
    <property type="entry name" value="NAPA-TYPE SODIUM/HYDROGEN ANTIPORTER"/>
    <property type="match status" value="1"/>
</dbReference>
<evidence type="ECO:0000256" key="2">
    <source>
        <dbReference type="ARBA" id="ARBA00005551"/>
    </source>
</evidence>
<proteinExistence type="inferred from homology"/>
<feature type="transmembrane region" description="Helical" evidence="9">
    <location>
        <begin position="133"/>
        <end position="152"/>
    </location>
</feature>
<dbReference type="RefSeq" id="WP_012246202.1">
    <property type="nucleotide sequence ID" value="NC_010168.1"/>
</dbReference>
<accession>A9WTM9</accession>
<dbReference type="GO" id="GO:0016020">
    <property type="term" value="C:membrane"/>
    <property type="evidence" value="ECO:0007669"/>
    <property type="project" value="UniProtKB-SubCell"/>
</dbReference>
<dbReference type="InterPro" id="IPR038770">
    <property type="entry name" value="Na+/solute_symporter_sf"/>
</dbReference>
<dbReference type="PANTHER" id="PTHR43562:SF1">
    <property type="entry name" value="NA(+)_H(+) ANTIPORTER YJBQ-RELATED"/>
    <property type="match status" value="1"/>
</dbReference>
<evidence type="ECO:0000313" key="11">
    <source>
        <dbReference type="EMBL" id="ABY24550.1"/>
    </source>
</evidence>
<dbReference type="eggNOG" id="COG0475">
    <property type="taxonomic scope" value="Bacteria"/>
</dbReference>
<dbReference type="InterPro" id="IPR006153">
    <property type="entry name" value="Cation/H_exchanger_TM"/>
</dbReference>
<evidence type="ECO:0000313" key="12">
    <source>
        <dbReference type="Proteomes" id="UP000002007"/>
    </source>
</evidence>
<keyword evidence="4" id="KW-0050">Antiport</keyword>
<dbReference type="GO" id="GO:0015297">
    <property type="term" value="F:antiporter activity"/>
    <property type="evidence" value="ECO:0007669"/>
    <property type="project" value="UniProtKB-KW"/>
</dbReference>
<sequence>MRIQLAILFALAALSTLNHVSIMLAGFSFGLVVSAVGEPRRLAKQLFAVAEGFLGPLFFVWLGASLNLRELATNPAMILLGVVLGVAALLAHLAMRPLGQPFPLGALSAAQLGVPVAAATIGTQSHLLMPGEASALILGAIVKIAGMAFAGSHTTKAIAPVK</sequence>
<name>A9WTM9_RENSM</name>
<keyword evidence="3" id="KW-0813">Transport</keyword>
<dbReference type="EMBL" id="CP000910">
    <property type="protein sequence ID" value="ABY24550.1"/>
    <property type="molecule type" value="Genomic_DNA"/>
</dbReference>
<gene>
    <name evidence="11" type="ordered locus">RSal33209_2826</name>
</gene>
<comment type="similarity">
    <text evidence="2">Belongs to the monovalent cation:proton antiporter 2 (CPA2) transporter (TC 2.A.37) family.</text>
</comment>
<evidence type="ECO:0000256" key="4">
    <source>
        <dbReference type="ARBA" id="ARBA00022449"/>
    </source>
</evidence>
<keyword evidence="12" id="KW-1185">Reference proteome</keyword>
<dbReference type="Proteomes" id="UP000002007">
    <property type="component" value="Chromosome"/>
</dbReference>
<evidence type="ECO:0000256" key="3">
    <source>
        <dbReference type="ARBA" id="ARBA00022448"/>
    </source>
</evidence>
<comment type="subcellular location">
    <subcellularLocation>
        <location evidence="1">Membrane</location>
        <topology evidence="1">Multi-pass membrane protein</topology>
    </subcellularLocation>
</comment>
<evidence type="ECO:0000256" key="1">
    <source>
        <dbReference type="ARBA" id="ARBA00004141"/>
    </source>
</evidence>
<evidence type="ECO:0000256" key="9">
    <source>
        <dbReference type="SAM" id="Phobius"/>
    </source>
</evidence>
<dbReference type="Pfam" id="PF00999">
    <property type="entry name" value="Na_H_Exchanger"/>
    <property type="match status" value="1"/>
</dbReference>
<dbReference type="AlphaFoldDB" id="A9WTM9"/>
<keyword evidence="6 9" id="KW-1133">Transmembrane helix</keyword>
<evidence type="ECO:0000256" key="8">
    <source>
        <dbReference type="ARBA" id="ARBA00023136"/>
    </source>
</evidence>
<protein>
    <submittedName>
        <fullName evidence="11">Potassium/proton antiporter</fullName>
    </submittedName>
</protein>
<evidence type="ECO:0000256" key="6">
    <source>
        <dbReference type="ARBA" id="ARBA00022989"/>
    </source>
</evidence>
<organism evidence="11 12">
    <name type="scientific">Renibacterium salmoninarum (strain ATCC 33209 / DSM 20767 / JCM 11484 / NBRC 15589 / NCIMB 2235)</name>
    <dbReference type="NCBI Taxonomy" id="288705"/>
    <lineage>
        <taxon>Bacteria</taxon>
        <taxon>Bacillati</taxon>
        <taxon>Actinomycetota</taxon>
        <taxon>Actinomycetes</taxon>
        <taxon>Micrococcales</taxon>
        <taxon>Micrococcaceae</taxon>
        <taxon>Renibacterium</taxon>
    </lineage>
</organism>
<keyword evidence="7" id="KW-0406">Ion transport</keyword>